<protein>
    <submittedName>
        <fullName evidence="2">Uncharacterized protein</fullName>
    </submittedName>
</protein>
<proteinExistence type="predicted"/>
<keyword evidence="1" id="KW-0812">Transmembrane</keyword>
<comment type="caution">
    <text evidence="2">The sequence shown here is derived from an EMBL/GenBank/DDBJ whole genome shotgun (WGS) entry which is preliminary data.</text>
</comment>
<dbReference type="EMBL" id="JAJAPX010000007">
    <property type="protein sequence ID" value="MCB4809581.1"/>
    <property type="molecule type" value="Genomic_DNA"/>
</dbReference>
<evidence type="ECO:0000256" key="1">
    <source>
        <dbReference type="SAM" id="Phobius"/>
    </source>
</evidence>
<reference evidence="2" key="1">
    <citation type="submission" date="2021-10" db="EMBL/GenBank/DDBJ databases">
        <title>Tamlana sargassums sp. nov., and Tamlana laminarinivorans sp. nov., two new bacteria isolated from the brown alga.</title>
        <authorList>
            <person name="Li J."/>
        </authorList>
    </citation>
    <scope>NUCLEOTIDE SEQUENCE</scope>
    <source>
        <strain evidence="2">62-3</strain>
    </source>
</reference>
<dbReference type="RefSeq" id="WP_226696942.1">
    <property type="nucleotide sequence ID" value="NZ_JAJAPX010000007.1"/>
</dbReference>
<evidence type="ECO:0000313" key="3">
    <source>
        <dbReference type="Proteomes" id="UP001139286"/>
    </source>
</evidence>
<dbReference type="Proteomes" id="UP001139286">
    <property type="component" value="Unassembled WGS sequence"/>
</dbReference>
<name>A0A9X1IBH9_9FLAO</name>
<gene>
    <name evidence="2" type="ORF">LG651_15100</name>
</gene>
<organism evidence="2 3">
    <name type="scientific">Neotamlana sargassicola</name>
    <dbReference type="NCBI Taxonomy" id="2883125"/>
    <lineage>
        <taxon>Bacteria</taxon>
        <taxon>Pseudomonadati</taxon>
        <taxon>Bacteroidota</taxon>
        <taxon>Flavobacteriia</taxon>
        <taxon>Flavobacteriales</taxon>
        <taxon>Flavobacteriaceae</taxon>
        <taxon>Neotamlana</taxon>
    </lineage>
</organism>
<accession>A0A9X1IBH9</accession>
<sequence length="249" mass="28110">MAPYKYEEEFKSKLEKRSLQPSVNAWEKLSNRLDKEEKQTSKKLYWWLGVAASLVGVALIATQFFNTETGVKIDDETIEIVTQQEELQLEKIDDATIPEAVENNDEPVNVKPSINTPKIKKLKPAILVEVPKTAIAKVDSIDEIKTITPIQPKALLSFEEQKIQTVVAQIKILNETQEVTEADIDALLKQAQRDIQLSKLINSETGVVDANSLLQDVEAELDQTFRMRVFEAIKDSYVTVKTAVAQRNE</sequence>
<keyword evidence="1" id="KW-1133">Transmembrane helix</keyword>
<dbReference type="AlphaFoldDB" id="A0A9X1IBH9"/>
<evidence type="ECO:0000313" key="2">
    <source>
        <dbReference type="EMBL" id="MCB4809581.1"/>
    </source>
</evidence>
<feature type="transmembrane region" description="Helical" evidence="1">
    <location>
        <begin position="44"/>
        <end position="65"/>
    </location>
</feature>
<keyword evidence="1" id="KW-0472">Membrane</keyword>
<keyword evidence="3" id="KW-1185">Reference proteome</keyword>